<keyword evidence="2" id="KW-1185">Reference proteome</keyword>
<reference evidence="1" key="2">
    <citation type="journal article" date="2022" name="Hortic Res">
        <title>The genome of Dioscorea zingiberensis sheds light on the biosynthesis, origin and evolution of the medicinally important diosgenin saponins.</title>
        <authorList>
            <person name="Li Y."/>
            <person name="Tan C."/>
            <person name="Li Z."/>
            <person name="Guo J."/>
            <person name="Li S."/>
            <person name="Chen X."/>
            <person name="Wang C."/>
            <person name="Dai X."/>
            <person name="Yang H."/>
            <person name="Song W."/>
            <person name="Hou L."/>
            <person name="Xu J."/>
            <person name="Tong Z."/>
            <person name="Xu A."/>
            <person name="Yuan X."/>
            <person name="Wang W."/>
            <person name="Yang Q."/>
            <person name="Chen L."/>
            <person name="Sun Z."/>
            <person name="Wang K."/>
            <person name="Pan B."/>
            <person name="Chen J."/>
            <person name="Bao Y."/>
            <person name="Liu F."/>
            <person name="Qi X."/>
            <person name="Gang D.R."/>
            <person name="Wen J."/>
            <person name="Li J."/>
        </authorList>
    </citation>
    <scope>NUCLEOTIDE SEQUENCE</scope>
    <source>
        <strain evidence="1">Dzin_1.0</strain>
    </source>
</reference>
<evidence type="ECO:0000313" key="1">
    <source>
        <dbReference type="EMBL" id="KAJ0985302.1"/>
    </source>
</evidence>
<evidence type="ECO:0000313" key="2">
    <source>
        <dbReference type="Proteomes" id="UP001085076"/>
    </source>
</evidence>
<dbReference type="Gene3D" id="4.10.91.20">
    <property type="match status" value="1"/>
</dbReference>
<sequence>MALRLGLNVMPRLCAFNISYKSLGDLGDITRKDCSRVLFELQTWPAGELASTPRSLKRSFVVKASSLPLVGNPALDFEAEAVFDQEFIKHRPSSSFNSPFWTTNSGAPVWNNNSSLTVGSRG</sequence>
<reference evidence="1" key="1">
    <citation type="submission" date="2021-03" db="EMBL/GenBank/DDBJ databases">
        <authorList>
            <person name="Li Z."/>
            <person name="Yang C."/>
        </authorList>
    </citation>
    <scope>NUCLEOTIDE SEQUENCE</scope>
    <source>
        <strain evidence="1">Dzin_1.0</strain>
        <tissue evidence="1">Leaf</tissue>
    </source>
</reference>
<comment type="caution">
    <text evidence="1">The sequence shown here is derived from an EMBL/GenBank/DDBJ whole genome shotgun (WGS) entry which is preliminary data.</text>
</comment>
<dbReference type="AlphaFoldDB" id="A0A9D5D6J6"/>
<dbReference type="OrthoDB" id="1540188at2759"/>
<name>A0A9D5D6J6_9LILI</name>
<dbReference type="EMBL" id="JAGGNH010000001">
    <property type="protein sequence ID" value="KAJ0985302.1"/>
    <property type="molecule type" value="Genomic_DNA"/>
</dbReference>
<dbReference type="Proteomes" id="UP001085076">
    <property type="component" value="Miscellaneous, Linkage group lg01"/>
</dbReference>
<organism evidence="1 2">
    <name type="scientific">Dioscorea zingiberensis</name>
    <dbReference type="NCBI Taxonomy" id="325984"/>
    <lineage>
        <taxon>Eukaryota</taxon>
        <taxon>Viridiplantae</taxon>
        <taxon>Streptophyta</taxon>
        <taxon>Embryophyta</taxon>
        <taxon>Tracheophyta</taxon>
        <taxon>Spermatophyta</taxon>
        <taxon>Magnoliopsida</taxon>
        <taxon>Liliopsida</taxon>
        <taxon>Dioscoreales</taxon>
        <taxon>Dioscoreaceae</taxon>
        <taxon>Dioscorea</taxon>
    </lineage>
</organism>
<protein>
    <submittedName>
        <fullName evidence="1">Uncharacterized protein</fullName>
    </submittedName>
</protein>
<proteinExistence type="predicted"/>
<gene>
    <name evidence="1" type="ORF">J5N97_003658</name>
</gene>
<accession>A0A9D5D6J6</accession>